<comment type="subcellular location">
    <subcellularLocation>
        <location evidence="1">Membrane</location>
        <topology evidence="1">Multi-pass membrane protein</topology>
    </subcellularLocation>
</comment>
<evidence type="ECO:0000256" key="2">
    <source>
        <dbReference type="ARBA" id="ARBA00008749"/>
    </source>
</evidence>
<keyword evidence="3" id="KW-0444">Lipid biosynthesis</keyword>
<organism evidence="15 16">
    <name type="scientific">Botrimarina mediterranea</name>
    <dbReference type="NCBI Taxonomy" id="2528022"/>
    <lineage>
        <taxon>Bacteria</taxon>
        <taxon>Pseudomonadati</taxon>
        <taxon>Planctomycetota</taxon>
        <taxon>Planctomycetia</taxon>
        <taxon>Pirellulales</taxon>
        <taxon>Lacipirellulaceae</taxon>
        <taxon>Botrimarina</taxon>
    </lineage>
</organism>
<sequence>MSLPSSDLPSTGASATTVAPRSKTRPAQPVDRGPVDRDKDAMDAINPPANSWALWRRGLDWPTVVWIGLAHLAALAAPFFFSWQALTAFLVLYVLTGSLGICMGYHRLLTHGSFQTYKPIRWLLAFLGGLSGEGSALTWVANHRKHHKYSDKDGDPHSPRHGKWWSHMFWFMPNRGLKWNEELLKRYAPDMLKDKGMLVLHKLFLPSHLFLGVVLYAVGYFGTGLGMGGHWYGCSMLIWGLALRMVYVMHVTWLINSATHLWGYRTYETTDDSKNLWWVALLAFGEGWHNNHHAYQRIASAGHKWYEIDMTYWFILAMEKTGLAWNVVRLRDIPKGTPPA</sequence>
<keyword evidence="6 13" id="KW-1133">Transmembrane helix</keyword>
<dbReference type="Proteomes" id="UP000316426">
    <property type="component" value="Chromosome"/>
</dbReference>
<protein>
    <submittedName>
        <fullName evidence="15">Fatty acid desaturase</fullName>
    </submittedName>
</protein>
<dbReference type="GO" id="GO:0016020">
    <property type="term" value="C:membrane"/>
    <property type="evidence" value="ECO:0007669"/>
    <property type="project" value="UniProtKB-SubCell"/>
</dbReference>
<keyword evidence="9" id="KW-0443">Lipid metabolism</keyword>
<gene>
    <name evidence="15" type="ORF">Spa11_31910</name>
</gene>
<feature type="compositionally biased region" description="Polar residues" evidence="12">
    <location>
        <begin position="1"/>
        <end position="19"/>
    </location>
</feature>
<keyword evidence="5" id="KW-0276">Fatty acid metabolism</keyword>
<feature type="domain" description="Fatty acid desaturase" evidence="14">
    <location>
        <begin position="83"/>
        <end position="312"/>
    </location>
</feature>
<dbReference type="Pfam" id="PF00487">
    <property type="entry name" value="FA_desaturase"/>
    <property type="match status" value="1"/>
</dbReference>
<dbReference type="InterPro" id="IPR015876">
    <property type="entry name" value="Acyl-CoA_DS"/>
</dbReference>
<keyword evidence="4 13" id="KW-0812">Transmembrane</keyword>
<dbReference type="AlphaFoldDB" id="A0A518KB15"/>
<keyword evidence="8" id="KW-0408">Iron</keyword>
<dbReference type="PRINTS" id="PR00075">
    <property type="entry name" value="FACDDSATRASE"/>
</dbReference>
<evidence type="ECO:0000256" key="6">
    <source>
        <dbReference type="ARBA" id="ARBA00022989"/>
    </source>
</evidence>
<feature type="compositionally biased region" description="Basic and acidic residues" evidence="12">
    <location>
        <begin position="33"/>
        <end position="42"/>
    </location>
</feature>
<evidence type="ECO:0000256" key="3">
    <source>
        <dbReference type="ARBA" id="ARBA00022516"/>
    </source>
</evidence>
<evidence type="ECO:0000256" key="8">
    <source>
        <dbReference type="ARBA" id="ARBA00023004"/>
    </source>
</evidence>
<evidence type="ECO:0000256" key="9">
    <source>
        <dbReference type="ARBA" id="ARBA00023098"/>
    </source>
</evidence>
<dbReference type="InterPro" id="IPR005804">
    <property type="entry name" value="FA_desaturase_dom"/>
</dbReference>
<evidence type="ECO:0000256" key="4">
    <source>
        <dbReference type="ARBA" id="ARBA00022692"/>
    </source>
</evidence>
<keyword evidence="10 13" id="KW-0472">Membrane</keyword>
<evidence type="ECO:0000256" key="1">
    <source>
        <dbReference type="ARBA" id="ARBA00004141"/>
    </source>
</evidence>
<reference evidence="15 16" key="1">
    <citation type="submission" date="2019-02" db="EMBL/GenBank/DDBJ databases">
        <title>Deep-cultivation of Planctomycetes and their phenomic and genomic characterization uncovers novel biology.</title>
        <authorList>
            <person name="Wiegand S."/>
            <person name="Jogler M."/>
            <person name="Boedeker C."/>
            <person name="Pinto D."/>
            <person name="Vollmers J."/>
            <person name="Rivas-Marin E."/>
            <person name="Kohn T."/>
            <person name="Peeters S.H."/>
            <person name="Heuer A."/>
            <person name="Rast P."/>
            <person name="Oberbeckmann S."/>
            <person name="Bunk B."/>
            <person name="Jeske O."/>
            <person name="Meyerdierks A."/>
            <person name="Storesund J.E."/>
            <person name="Kallscheuer N."/>
            <person name="Luecker S."/>
            <person name="Lage O.M."/>
            <person name="Pohl T."/>
            <person name="Merkel B.J."/>
            <person name="Hornburger P."/>
            <person name="Mueller R.-W."/>
            <person name="Bruemmer F."/>
            <person name="Labrenz M."/>
            <person name="Spormann A.M."/>
            <person name="Op den Camp H."/>
            <person name="Overmann J."/>
            <person name="Amann R."/>
            <person name="Jetten M.S.M."/>
            <person name="Mascher T."/>
            <person name="Medema M.H."/>
            <person name="Devos D.P."/>
            <person name="Kaster A.-K."/>
            <person name="Ovreas L."/>
            <person name="Rohde M."/>
            <person name="Galperin M.Y."/>
            <person name="Jogler C."/>
        </authorList>
    </citation>
    <scope>NUCLEOTIDE SEQUENCE [LARGE SCALE GENOMIC DNA]</scope>
    <source>
        <strain evidence="15 16">Spa11</strain>
    </source>
</reference>
<comment type="similarity">
    <text evidence="2">Belongs to the fatty acid desaturase type 2 family.</text>
</comment>
<keyword evidence="7" id="KW-0560">Oxidoreductase</keyword>
<name>A0A518KB15_9BACT</name>
<evidence type="ECO:0000256" key="11">
    <source>
        <dbReference type="ARBA" id="ARBA00023160"/>
    </source>
</evidence>
<feature type="transmembrane region" description="Helical" evidence="13">
    <location>
        <begin position="229"/>
        <end position="255"/>
    </location>
</feature>
<feature type="transmembrane region" description="Helical" evidence="13">
    <location>
        <begin position="88"/>
        <end position="108"/>
    </location>
</feature>
<feature type="transmembrane region" description="Helical" evidence="13">
    <location>
        <begin position="203"/>
        <end position="223"/>
    </location>
</feature>
<accession>A0A518KB15</accession>
<evidence type="ECO:0000256" key="7">
    <source>
        <dbReference type="ARBA" id="ARBA00023002"/>
    </source>
</evidence>
<dbReference type="PANTHER" id="PTHR11351">
    <property type="entry name" value="ACYL-COA DESATURASE"/>
    <property type="match status" value="1"/>
</dbReference>
<keyword evidence="11" id="KW-0275">Fatty acid biosynthesis</keyword>
<dbReference type="KEGG" id="bmei:Spa11_31910"/>
<feature type="region of interest" description="Disordered" evidence="12">
    <location>
        <begin position="1"/>
        <end position="44"/>
    </location>
</feature>
<evidence type="ECO:0000313" key="15">
    <source>
        <dbReference type="EMBL" id="QDV74982.1"/>
    </source>
</evidence>
<dbReference type="PANTHER" id="PTHR11351:SF31">
    <property type="entry name" value="DESATURASE 1, ISOFORM A-RELATED"/>
    <property type="match status" value="1"/>
</dbReference>
<dbReference type="CDD" id="cd03505">
    <property type="entry name" value="Delta9-FADS-like"/>
    <property type="match status" value="1"/>
</dbReference>
<evidence type="ECO:0000313" key="16">
    <source>
        <dbReference type="Proteomes" id="UP000316426"/>
    </source>
</evidence>
<dbReference type="GO" id="GO:0016717">
    <property type="term" value="F:oxidoreductase activity, acting on paired donors, with oxidation of a pair of donors resulting in the reduction of molecular oxygen to two molecules of water"/>
    <property type="evidence" value="ECO:0007669"/>
    <property type="project" value="InterPro"/>
</dbReference>
<evidence type="ECO:0000256" key="13">
    <source>
        <dbReference type="SAM" id="Phobius"/>
    </source>
</evidence>
<evidence type="ECO:0000256" key="10">
    <source>
        <dbReference type="ARBA" id="ARBA00023136"/>
    </source>
</evidence>
<proteinExistence type="inferred from homology"/>
<dbReference type="RefSeq" id="WP_145113877.1">
    <property type="nucleotide sequence ID" value="NZ_CP036349.1"/>
</dbReference>
<feature type="transmembrane region" description="Helical" evidence="13">
    <location>
        <begin position="120"/>
        <end position="141"/>
    </location>
</feature>
<keyword evidence="16" id="KW-1185">Reference proteome</keyword>
<feature type="transmembrane region" description="Helical" evidence="13">
    <location>
        <begin position="61"/>
        <end position="81"/>
    </location>
</feature>
<evidence type="ECO:0000259" key="14">
    <source>
        <dbReference type="Pfam" id="PF00487"/>
    </source>
</evidence>
<dbReference type="GO" id="GO:0006633">
    <property type="term" value="P:fatty acid biosynthetic process"/>
    <property type="evidence" value="ECO:0007669"/>
    <property type="project" value="UniProtKB-KW"/>
</dbReference>
<evidence type="ECO:0000256" key="12">
    <source>
        <dbReference type="SAM" id="MobiDB-lite"/>
    </source>
</evidence>
<evidence type="ECO:0000256" key="5">
    <source>
        <dbReference type="ARBA" id="ARBA00022832"/>
    </source>
</evidence>
<dbReference type="EMBL" id="CP036349">
    <property type="protein sequence ID" value="QDV74982.1"/>
    <property type="molecule type" value="Genomic_DNA"/>
</dbReference>